<evidence type="ECO:0000313" key="2">
    <source>
        <dbReference type="Proteomes" id="UP000829194"/>
    </source>
</evidence>
<sequence>MYVLSEQLDADGDPRLPFERYAQYLRHNRERFPASAHAIASGPLLDVSDPRCPHDAWLEWARFEEPSQGERHEIRELNLRVRLLSAQHDRFIELFYPRVHAYTLSNPCSTAGHFDWRYSEIRLTAAGTVVHEIEWAGPPGTQARWLIEALDVRMETFPLYRAEPASQSQPADGAA</sequence>
<proteinExistence type="predicted"/>
<keyword evidence="2" id="KW-1185">Reference proteome</keyword>
<accession>A0ABY3XIE4</accession>
<organism evidence="1 2">
    <name type="scientific">Lysobacter gummosus</name>
    <dbReference type="NCBI Taxonomy" id="262324"/>
    <lineage>
        <taxon>Bacteria</taxon>
        <taxon>Pseudomonadati</taxon>
        <taxon>Pseudomonadota</taxon>
        <taxon>Gammaproteobacteria</taxon>
        <taxon>Lysobacterales</taxon>
        <taxon>Lysobacteraceae</taxon>
        <taxon>Lysobacter</taxon>
    </lineage>
</organism>
<dbReference type="EMBL" id="CP093547">
    <property type="protein sequence ID" value="UNP31417.1"/>
    <property type="molecule type" value="Genomic_DNA"/>
</dbReference>
<dbReference type="RefSeq" id="WP_057942558.1">
    <property type="nucleotide sequence ID" value="NZ_CP011131.1"/>
</dbReference>
<dbReference type="Proteomes" id="UP000829194">
    <property type="component" value="Chromosome"/>
</dbReference>
<reference evidence="1 2" key="1">
    <citation type="submission" date="2022-03" db="EMBL/GenBank/DDBJ databases">
        <title>Complete genome sequence of Lysobacter capsici VKM B-2533 and Lysobacter gummosus 10.1.1, promising sources of lytic agents.</title>
        <authorList>
            <person name="Tarlachkov S.V."/>
            <person name="Kudryakova I.V."/>
            <person name="Afoshin A.S."/>
            <person name="Leontyevskaya E.A."/>
            <person name="Leontyevskaya N.V."/>
        </authorList>
    </citation>
    <scope>NUCLEOTIDE SEQUENCE [LARGE SCALE GENOMIC DNA]</scope>
    <source>
        <strain evidence="1 2">10.1.1</strain>
    </source>
</reference>
<protein>
    <submittedName>
        <fullName evidence="1">Uncharacterized protein</fullName>
    </submittedName>
</protein>
<evidence type="ECO:0000313" key="1">
    <source>
        <dbReference type="EMBL" id="UNP31417.1"/>
    </source>
</evidence>
<name>A0ABY3XIE4_9GAMM</name>
<gene>
    <name evidence="1" type="ORF">MOV92_09320</name>
</gene>